<dbReference type="PANTHER" id="PTHR37163:SF1">
    <property type="entry name" value="DUF501 DOMAIN-CONTAINING PROTEIN"/>
    <property type="match status" value="1"/>
</dbReference>
<protein>
    <submittedName>
        <fullName evidence="2">Unannotated protein</fullName>
    </submittedName>
</protein>
<dbReference type="AlphaFoldDB" id="A0A6J7D4P8"/>
<name>A0A6J7D4P8_9ZZZZ</name>
<evidence type="ECO:0000313" key="2">
    <source>
        <dbReference type="EMBL" id="CAB4865386.1"/>
    </source>
</evidence>
<dbReference type="EMBL" id="CAFBLT010000001">
    <property type="protein sequence ID" value="CAB4865386.1"/>
    <property type="molecule type" value="Genomic_DNA"/>
</dbReference>
<evidence type="ECO:0000313" key="3">
    <source>
        <dbReference type="EMBL" id="CAB5017263.1"/>
    </source>
</evidence>
<dbReference type="EMBL" id="CAFABE010000012">
    <property type="protein sequence ID" value="CAB4821218.1"/>
    <property type="molecule type" value="Genomic_DNA"/>
</dbReference>
<dbReference type="PANTHER" id="PTHR37163">
    <property type="entry name" value="CONSERVED PROTEIN"/>
    <property type="match status" value="1"/>
</dbReference>
<reference evidence="2" key="1">
    <citation type="submission" date="2020-05" db="EMBL/GenBank/DDBJ databases">
        <authorList>
            <person name="Chiriac C."/>
            <person name="Salcher M."/>
            <person name="Ghai R."/>
            <person name="Kavagutti S V."/>
        </authorList>
    </citation>
    <scope>NUCLEOTIDE SEQUENCE</scope>
</reference>
<gene>
    <name evidence="1" type="ORF">UFOPK3164_00430</name>
    <name evidence="2" type="ORF">UFOPK3427_00456</name>
    <name evidence="3" type="ORF">UFOPK4112_00687</name>
</gene>
<proteinExistence type="predicted"/>
<evidence type="ECO:0000313" key="1">
    <source>
        <dbReference type="EMBL" id="CAB4821218.1"/>
    </source>
</evidence>
<sequence>MSESRASTRDVEAVSLLLGRPPSGRFHVIVRRPDGSPVVIENAPHLDDGTPMPTLYWLVDASLREQVSRIESQGGVHRYEDEVDPEVLAGVHEEYAARRSRLVTRHDLPQPSGGVGGTRTGVKCLHAHVASFLAGLKDPVGDLVAGEIHLGDLVNVEQNEVEVVE</sequence>
<dbReference type="Pfam" id="PF04417">
    <property type="entry name" value="DUF501"/>
    <property type="match status" value="1"/>
</dbReference>
<accession>A0A6J7D4P8</accession>
<dbReference type="EMBL" id="CAFBPM010000005">
    <property type="protein sequence ID" value="CAB5017263.1"/>
    <property type="molecule type" value="Genomic_DNA"/>
</dbReference>
<dbReference type="InterPro" id="IPR007511">
    <property type="entry name" value="DUF501"/>
</dbReference>
<organism evidence="2">
    <name type="scientific">freshwater metagenome</name>
    <dbReference type="NCBI Taxonomy" id="449393"/>
    <lineage>
        <taxon>unclassified sequences</taxon>
        <taxon>metagenomes</taxon>
        <taxon>ecological metagenomes</taxon>
    </lineage>
</organism>